<dbReference type="RefSeq" id="WP_147039427.1">
    <property type="nucleotide sequence ID" value="NZ_BJUW01000008.1"/>
</dbReference>
<dbReference type="EMBL" id="BJUW01000008">
    <property type="protein sequence ID" value="GEK86839.1"/>
    <property type="molecule type" value="Genomic_DNA"/>
</dbReference>
<keyword evidence="2" id="KW-1185">Reference proteome</keyword>
<evidence type="ECO:0000313" key="1">
    <source>
        <dbReference type="EMBL" id="GEK86839.1"/>
    </source>
</evidence>
<gene>
    <name evidence="1" type="ORF">MAE01_20150</name>
</gene>
<comment type="caution">
    <text evidence="1">The sequence shown here is derived from an EMBL/GenBank/DDBJ whole genome shotgun (WGS) entry which is preliminary data.</text>
</comment>
<sequence length="177" mass="18091">MTSNTTTQKRNKRHPLVAFGLAALAVGGVGAAITSAAWTDNTFFSAPAAAATFDLQGSLDGKAWTQSGNADAVELVIPASQFANLLPAQTRTIDLWVRNESSVNAALTSQVAFASNSTFTTKPTASVSGLITTLTPTGSTGAQDQFQLTVTTPADWAPVNQGKSGTVVVTVSATATS</sequence>
<organism evidence="1 2">
    <name type="scientific">Microbacterium aerolatum</name>
    <dbReference type="NCBI Taxonomy" id="153731"/>
    <lineage>
        <taxon>Bacteria</taxon>
        <taxon>Bacillati</taxon>
        <taxon>Actinomycetota</taxon>
        <taxon>Actinomycetes</taxon>
        <taxon>Micrococcales</taxon>
        <taxon>Microbacteriaceae</taxon>
        <taxon>Microbacterium</taxon>
    </lineage>
</organism>
<proteinExistence type="predicted"/>
<evidence type="ECO:0000313" key="2">
    <source>
        <dbReference type="Proteomes" id="UP000321225"/>
    </source>
</evidence>
<reference evidence="1 2" key="1">
    <citation type="submission" date="2019-07" db="EMBL/GenBank/DDBJ databases">
        <title>Whole genome shotgun sequence of Microbacterium aerolatum NBRC 103071.</title>
        <authorList>
            <person name="Hosoyama A."/>
            <person name="Uohara A."/>
            <person name="Ohji S."/>
            <person name="Ichikawa N."/>
        </authorList>
    </citation>
    <scope>NUCLEOTIDE SEQUENCE [LARGE SCALE GENOMIC DNA]</scope>
    <source>
        <strain evidence="1 2">NBRC 103071</strain>
    </source>
</reference>
<dbReference type="AlphaFoldDB" id="A0A511AFC6"/>
<dbReference type="OrthoDB" id="5073838at2"/>
<evidence type="ECO:0008006" key="3">
    <source>
        <dbReference type="Google" id="ProtNLM"/>
    </source>
</evidence>
<dbReference type="Proteomes" id="UP000321225">
    <property type="component" value="Unassembled WGS sequence"/>
</dbReference>
<protein>
    <recommendedName>
        <fullName evidence="3">Ribosomally synthesized peptide with SipW-like signal peptide</fullName>
    </recommendedName>
</protein>
<name>A0A511AFC6_9MICO</name>
<accession>A0A511AFC6</accession>